<dbReference type="EC" id="2.7.13.3" evidence="2"/>
<dbReference type="SUPFAM" id="SSF55874">
    <property type="entry name" value="ATPase domain of HSP90 chaperone/DNA topoisomerase II/histidine kinase"/>
    <property type="match status" value="1"/>
</dbReference>
<dbReference type="GO" id="GO:0000155">
    <property type="term" value="F:phosphorelay sensor kinase activity"/>
    <property type="evidence" value="ECO:0007669"/>
    <property type="project" value="InterPro"/>
</dbReference>
<evidence type="ECO:0000256" key="8">
    <source>
        <dbReference type="ARBA" id="ARBA00023012"/>
    </source>
</evidence>
<comment type="catalytic activity">
    <reaction evidence="1">
        <text>ATP + protein L-histidine = ADP + protein N-phospho-L-histidine.</text>
        <dbReference type="EC" id="2.7.13.3"/>
    </reaction>
</comment>
<dbReference type="PANTHER" id="PTHR24421">
    <property type="entry name" value="NITRATE/NITRITE SENSOR PROTEIN NARX-RELATED"/>
    <property type="match status" value="1"/>
</dbReference>
<evidence type="ECO:0000256" key="2">
    <source>
        <dbReference type="ARBA" id="ARBA00012438"/>
    </source>
</evidence>
<dbReference type="PANTHER" id="PTHR24421:SF10">
    <property type="entry name" value="NITRATE_NITRITE SENSOR PROTEIN NARQ"/>
    <property type="match status" value="1"/>
</dbReference>
<evidence type="ECO:0000256" key="4">
    <source>
        <dbReference type="ARBA" id="ARBA00022679"/>
    </source>
</evidence>
<keyword evidence="5" id="KW-0547">Nucleotide-binding</keyword>
<keyword evidence="9" id="KW-1133">Transmembrane helix</keyword>
<name>A0A2S1SHM7_9FLAO</name>
<keyword evidence="12" id="KW-1185">Reference proteome</keyword>
<feature type="domain" description="Histidine kinase" evidence="10">
    <location>
        <begin position="172"/>
        <end position="259"/>
    </location>
</feature>
<evidence type="ECO:0000256" key="6">
    <source>
        <dbReference type="ARBA" id="ARBA00022777"/>
    </source>
</evidence>
<evidence type="ECO:0000256" key="9">
    <source>
        <dbReference type="SAM" id="Phobius"/>
    </source>
</evidence>
<dbReference type="AlphaFoldDB" id="A0A2S1SHM7"/>
<dbReference type="Proteomes" id="UP000244937">
    <property type="component" value="Chromosome"/>
</dbReference>
<proteinExistence type="predicted"/>
<accession>A0A2S1SHM7</accession>
<dbReference type="InterPro" id="IPR011712">
    <property type="entry name" value="Sig_transdc_His_kin_sub3_dim/P"/>
</dbReference>
<dbReference type="OrthoDB" id="9760839at2"/>
<keyword evidence="9" id="KW-0472">Membrane</keyword>
<keyword evidence="6 11" id="KW-0418">Kinase</keyword>
<dbReference type="InterPro" id="IPR036890">
    <property type="entry name" value="HATPase_C_sf"/>
</dbReference>
<dbReference type="EMBL" id="CP029187">
    <property type="protein sequence ID" value="AWI25885.1"/>
    <property type="molecule type" value="Genomic_DNA"/>
</dbReference>
<keyword evidence="7" id="KW-0067">ATP-binding</keyword>
<evidence type="ECO:0000256" key="7">
    <source>
        <dbReference type="ARBA" id="ARBA00022840"/>
    </source>
</evidence>
<dbReference type="PROSITE" id="PS50109">
    <property type="entry name" value="HIS_KIN"/>
    <property type="match status" value="1"/>
</dbReference>
<dbReference type="Gene3D" id="1.20.5.1930">
    <property type="match status" value="1"/>
</dbReference>
<dbReference type="Gene3D" id="3.30.565.10">
    <property type="entry name" value="Histidine kinase-like ATPase, C-terminal domain"/>
    <property type="match status" value="1"/>
</dbReference>
<evidence type="ECO:0000259" key="10">
    <source>
        <dbReference type="PROSITE" id="PS50109"/>
    </source>
</evidence>
<dbReference type="InterPro" id="IPR050482">
    <property type="entry name" value="Sensor_HK_TwoCompSys"/>
</dbReference>
<dbReference type="Pfam" id="PF07730">
    <property type="entry name" value="HisKA_3"/>
    <property type="match status" value="1"/>
</dbReference>
<dbReference type="GO" id="GO:0046983">
    <property type="term" value="F:protein dimerization activity"/>
    <property type="evidence" value="ECO:0007669"/>
    <property type="project" value="InterPro"/>
</dbReference>
<reference evidence="11 12" key="1">
    <citation type="submission" date="2018-05" db="EMBL/GenBank/DDBJ databases">
        <title>Genome sequencing of Flavobacterium sp. HYN0049.</title>
        <authorList>
            <person name="Yi H."/>
            <person name="Baek C."/>
        </authorList>
    </citation>
    <scope>NUCLEOTIDE SEQUENCE [LARGE SCALE GENOMIC DNA]</scope>
    <source>
        <strain evidence="11 12">HYN0049</strain>
    </source>
</reference>
<gene>
    <name evidence="11" type="ORF">HYN49_08220</name>
</gene>
<dbReference type="CDD" id="cd16917">
    <property type="entry name" value="HATPase_UhpB-NarQ-NarX-like"/>
    <property type="match status" value="1"/>
</dbReference>
<evidence type="ECO:0000256" key="3">
    <source>
        <dbReference type="ARBA" id="ARBA00022553"/>
    </source>
</evidence>
<feature type="transmembrane region" description="Helical" evidence="9">
    <location>
        <begin position="6"/>
        <end position="29"/>
    </location>
</feature>
<dbReference type="InterPro" id="IPR003594">
    <property type="entry name" value="HATPase_dom"/>
</dbReference>
<evidence type="ECO:0000313" key="11">
    <source>
        <dbReference type="EMBL" id="AWI25885.1"/>
    </source>
</evidence>
<sequence length="259" mass="29614">MGKTEYIVSLIVFNAFFILFVIAIITYIWQYKLKKKQHEAMLRDQSKIHHKELLATQVEIQYQTMQEIGREIHDGIGQKLTLASLYAQQLAYENKAPQIIDNIETITAIINDSISELRKLSKSLTNDIIRNNTISNLLRMECLKLSGSNKCKAIFNTNDADIDLPYQVKSILFRISQEFMQNSMKHSDCANLHVSINIRGSKLVLELTDDGTGFDMSKTDRSGIGLENIRKRAEIINADYLFKSEPGQGTTLFIEIDYK</sequence>
<dbReference type="GO" id="GO:0016020">
    <property type="term" value="C:membrane"/>
    <property type="evidence" value="ECO:0007669"/>
    <property type="project" value="InterPro"/>
</dbReference>
<dbReference type="RefSeq" id="WP_108903669.1">
    <property type="nucleotide sequence ID" value="NZ_CP029187.1"/>
</dbReference>
<dbReference type="KEGG" id="fpal:HYN49_08220"/>
<dbReference type="GO" id="GO:0005524">
    <property type="term" value="F:ATP binding"/>
    <property type="evidence" value="ECO:0007669"/>
    <property type="project" value="UniProtKB-KW"/>
</dbReference>
<keyword evidence="9" id="KW-0812">Transmembrane</keyword>
<keyword evidence="4" id="KW-0808">Transferase</keyword>
<evidence type="ECO:0000256" key="1">
    <source>
        <dbReference type="ARBA" id="ARBA00000085"/>
    </source>
</evidence>
<evidence type="ECO:0000313" key="12">
    <source>
        <dbReference type="Proteomes" id="UP000244937"/>
    </source>
</evidence>
<dbReference type="Pfam" id="PF02518">
    <property type="entry name" value="HATPase_c"/>
    <property type="match status" value="1"/>
</dbReference>
<organism evidence="11 12">
    <name type="scientific">Flavobacterium pallidum</name>
    <dbReference type="NCBI Taxonomy" id="2172098"/>
    <lineage>
        <taxon>Bacteria</taxon>
        <taxon>Pseudomonadati</taxon>
        <taxon>Bacteroidota</taxon>
        <taxon>Flavobacteriia</taxon>
        <taxon>Flavobacteriales</taxon>
        <taxon>Flavobacteriaceae</taxon>
        <taxon>Flavobacterium</taxon>
    </lineage>
</organism>
<protein>
    <recommendedName>
        <fullName evidence="2">histidine kinase</fullName>
        <ecNumber evidence="2">2.7.13.3</ecNumber>
    </recommendedName>
</protein>
<keyword evidence="3" id="KW-0597">Phosphoprotein</keyword>
<keyword evidence="8" id="KW-0902">Two-component regulatory system</keyword>
<dbReference type="InterPro" id="IPR005467">
    <property type="entry name" value="His_kinase_dom"/>
</dbReference>
<evidence type="ECO:0000256" key="5">
    <source>
        <dbReference type="ARBA" id="ARBA00022741"/>
    </source>
</evidence>